<comment type="similarity">
    <text evidence="2">Belongs to the RNase H family.</text>
</comment>
<dbReference type="OrthoDB" id="2752996at2759"/>
<dbReference type="PANTHER" id="PTHR10642:SF26">
    <property type="entry name" value="RIBONUCLEASE H1"/>
    <property type="match status" value="1"/>
</dbReference>
<dbReference type="Proteomes" id="UP000076532">
    <property type="component" value="Unassembled WGS sequence"/>
</dbReference>
<sequence length="473" mass="53840">MVRVFTEPDAKCADPAYRKHRGNIPLDPKTTVYTDGSCLNGGTQEARTGSGIWFGPEDPKNTAIRVPGSNQSNQVGEAVGALIAVQKTRVFSPLDLLSDSMYVIRALTMYLTEWEERGYIGIANREIFKAIVALLRERGAPTRFKWVKGHSGILGNEEADELAGEGALKEAFGELDLKIKNKFNITGAQLSKMTQALAYQGIKELQKPPTRRSGTESRLDITRYAVEENFGQAPLDETIWQAIQHKDLSRSIRSFFWRATHNGYKIGEYWMKCENLEQRAWCYECTQKEGQPVTESLDHILLECCEPEGQMIWKLAERLWRKKMPVWPQLRNAGSIIACTMACFKSEEGKILAGANRLYRILISESAHLIWKLRNRRIYEPKPNEDFIKPTRKEIHNKWVSAINSRLALDIAMTHTKYDTDAIPRRKVLQTWRGTILNEKNLPSDWTKQNGVVVGIGQKERTRIVQDLNDATT</sequence>
<evidence type="ECO:0000256" key="6">
    <source>
        <dbReference type="ARBA" id="ARBA00022759"/>
    </source>
</evidence>
<proteinExistence type="inferred from homology"/>
<dbReference type="PANTHER" id="PTHR10642">
    <property type="entry name" value="RIBONUCLEASE H1"/>
    <property type="match status" value="1"/>
</dbReference>
<evidence type="ECO:0000256" key="1">
    <source>
        <dbReference type="ARBA" id="ARBA00000077"/>
    </source>
</evidence>
<dbReference type="InterPro" id="IPR012337">
    <property type="entry name" value="RNaseH-like_sf"/>
</dbReference>
<evidence type="ECO:0000256" key="4">
    <source>
        <dbReference type="ARBA" id="ARBA00022722"/>
    </source>
</evidence>
<evidence type="ECO:0000256" key="3">
    <source>
        <dbReference type="ARBA" id="ARBA00012180"/>
    </source>
</evidence>
<evidence type="ECO:0000256" key="7">
    <source>
        <dbReference type="ARBA" id="ARBA00022801"/>
    </source>
</evidence>
<name>A0A166RGL3_9AGAM</name>
<organism evidence="9 10">
    <name type="scientific">Athelia psychrophila</name>
    <dbReference type="NCBI Taxonomy" id="1759441"/>
    <lineage>
        <taxon>Eukaryota</taxon>
        <taxon>Fungi</taxon>
        <taxon>Dikarya</taxon>
        <taxon>Basidiomycota</taxon>
        <taxon>Agaricomycotina</taxon>
        <taxon>Agaricomycetes</taxon>
        <taxon>Agaricomycetidae</taxon>
        <taxon>Atheliales</taxon>
        <taxon>Atheliaceae</taxon>
        <taxon>Athelia</taxon>
    </lineage>
</organism>
<dbReference type="EMBL" id="KV417504">
    <property type="protein sequence ID" value="KZP28250.1"/>
    <property type="molecule type" value="Genomic_DNA"/>
</dbReference>
<keyword evidence="6" id="KW-0255">Endonuclease</keyword>
<accession>A0A166RGL3</accession>
<evidence type="ECO:0000313" key="9">
    <source>
        <dbReference type="EMBL" id="KZP28250.1"/>
    </source>
</evidence>
<protein>
    <recommendedName>
        <fullName evidence="3">ribonuclease H</fullName>
        <ecNumber evidence="3">3.1.26.4</ecNumber>
    </recommendedName>
</protein>
<evidence type="ECO:0000256" key="2">
    <source>
        <dbReference type="ARBA" id="ARBA00005300"/>
    </source>
</evidence>
<dbReference type="STRING" id="436010.A0A166RGL3"/>
<dbReference type="GO" id="GO:0046872">
    <property type="term" value="F:metal ion binding"/>
    <property type="evidence" value="ECO:0007669"/>
    <property type="project" value="UniProtKB-KW"/>
</dbReference>
<keyword evidence="5" id="KW-0479">Metal-binding</keyword>
<reference evidence="9 10" key="1">
    <citation type="journal article" date="2016" name="Mol. Biol. Evol.">
        <title>Comparative Genomics of Early-Diverging Mushroom-Forming Fungi Provides Insights into the Origins of Lignocellulose Decay Capabilities.</title>
        <authorList>
            <person name="Nagy L.G."/>
            <person name="Riley R."/>
            <person name="Tritt A."/>
            <person name="Adam C."/>
            <person name="Daum C."/>
            <person name="Floudas D."/>
            <person name="Sun H."/>
            <person name="Yadav J.S."/>
            <person name="Pangilinan J."/>
            <person name="Larsson K.H."/>
            <person name="Matsuura K."/>
            <person name="Barry K."/>
            <person name="Labutti K."/>
            <person name="Kuo R."/>
            <person name="Ohm R.A."/>
            <person name="Bhattacharya S.S."/>
            <person name="Shirouzu T."/>
            <person name="Yoshinaga Y."/>
            <person name="Martin F.M."/>
            <person name="Grigoriev I.V."/>
            <person name="Hibbett D.S."/>
        </authorList>
    </citation>
    <scope>NUCLEOTIDE SEQUENCE [LARGE SCALE GENOMIC DNA]</scope>
    <source>
        <strain evidence="9 10">CBS 109695</strain>
    </source>
</reference>
<dbReference type="EC" id="3.1.26.4" evidence="3"/>
<dbReference type="Pfam" id="PF00075">
    <property type="entry name" value="RNase_H"/>
    <property type="match status" value="1"/>
</dbReference>
<dbReference type="InterPro" id="IPR050092">
    <property type="entry name" value="RNase_H"/>
</dbReference>
<dbReference type="AlphaFoldDB" id="A0A166RGL3"/>
<gene>
    <name evidence="9" type="ORF">FIBSPDRAFT_729422</name>
</gene>
<keyword evidence="7" id="KW-0378">Hydrolase</keyword>
<comment type="catalytic activity">
    <reaction evidence="1">
        <text>Endonucleolytic cleavage to 5'-phosphomonoester.</text>
        <dbReference type="EC" id="3.1.26.4"/>
    </reaction>
</comment>
<dbReference type="SUPFAM" id="SSF53098">
    <property type="entry name" value="Ribonuclease H-like"/>
    <property type="match status" value="1"/>
</dbReference>
<dbReference type="GO" id="GO:0043137">
    <property type="term" value="P:DNA replication, removal of RNA primer"/>
    <property type="evidence" value="ECO:0007669"/>
    <property type="project" value="TreeGrafter"/>
</dbReference>
<keyword evidence="4" id="KW-0540">Nuclease</keyword>
<evidence type="ECO:0000256" key="5">
    <source>
        <dbReference type="ARBA" id="ARBA00022723"/>
    </source>
</evidence>
<dbReference type="PROSITE" id="PS50879">
    <property type="entry name" value="RNASE_H_1"/>
    <property type="match status" value="1"/>
</dbReference>
<evidence type="ECO:0000313" key="10">
    <source>
        <dbReference type="Proteomes" id="UP000076532"/>
    </source>
</evidence>
<keyword evidence="10" id="KW-1185">Reference proteome</keyword>
<evidence type="ECO:0000259" key="8">
    <source>
        <dbReference type="PROSITE" id="PS50879"/>
    </source>
</evidence>
<dbReference type="InterPro" id="IPR036397">
    <property type="entry name" value="RNaseH_sf"/>
</dbReference>
<dbReference type="Gene3D" id="3.30.420.10">
    <property type="entry name" value="Ribonuclease H-like superfamily/Ribonuclease H"/>
    <property type="match status" value="1"/>
</dbReference>
<dbReference type="InterPro" id="IPR002156">
    <property type="entry name" value="RNaseH_domain"/>
</dbReference>
<feature type="domain" description="RNase H type-1" evidence="8">
    <location>
        <begin position="26"/>
        <end position="168"/>
    </location>
</feature>
<dbReference type="CDD" id="cd09280">
    <property type="entry name" value="RNase_HI_eukaryote_like"/>
    <property type="match status" value="1"/>
</dbReference>
<dbReference type="GO" id="GO:0003676">
    <property type="term" value="F:nucleic acid binding"/>
    <property type="evidence" value="ECO:0007669"/>
    <property type="project" value="InterPro"/>
</dbReference>
<dbReference type="GO" id="GO:0004523">
    <property type="term" value="F:RNA-DNA hybrid ribonuclease activity"/>
    <property type="evidence" value="ECO:0007669"/>
    <property type="project" value="UniProtKB-EC"/>
</dbReference>